<dbReference type="EMBL" id="CP099397">
    <property type="protein sequence ID" value="USR38105.1"/>
    <property type="molecule type" value="Genomic_DNA"/>
</dbReference>
<keyword evidence="1" id="KW-1133">Transmembrane helix</keyword>
<feature type="transmembrane region" description="Helical" evidence="1">
    <location>
        <begin position="53"/>
        <end position="71"/>
    </location>
</feature>
<feature type="transmembrane region" description="Helical" evidence="1">
    <location>
        <begin position="12"/>
        <end position="41"/>
    </location>
</feature>
<evidence type="ECO:0000313" key="2">
    <source>
        <dbReference type="EMBL" id="USR38105.1"/>
    </source>
</evidence>
<dbReference type="Pfam" id="PF16931">
    <property type="entry name" value="Phage_holin_8"/>
    <property type="match status" value="1"/>
</dbReference>
<sequence>MSEPSGVVAGGLLASIAGAGWFAGIDGNAATGALCGSLIFLLSRHEFAMWKRAVYFLISLVMGYLFSPGLTEFEVWGFRPFVYSGPAAFGASLMVVTLSHAALRQRGRPDLGGGGVDG</sequence>
<dbReference type="RefSeq" id="WP_129482099.1">
    <property type="nucleotide sequence ID" value="NZ_CP099397.1"/>
</dbReference>
<feature type="transmembrane region" description="Helical" evidence="1">
    <location>
        <begin position="83"/>
        <end position="103"/>
    </location>
</feature>
<evidence type="ECO:0000313" key="3">
    <source>
        <dbReference type="Proteomes" id="UP001054897"/>
    </source>
</evidence>
<keyword evidence="1" id="KW-0472">Membrane</keyword>
<dbReference type="GeneID" id="300082432"/>
<dbReference type="InterPro" id="IPR032637">
    <property type="entry name" value="Phage_holin-like"/>
</dbReference>
<protein>
    <submittedName>
        <fullName evidence="2">Phage holin family protein</fullName>
    </submittedName>
</protein>
<evidence type="ECO:0000256" key="1">
    <source>
        <dbReference type="SAM" id="Phobius"/>
    </source>
</evidence>
<gene>
    <name evidence="2" type="ORF">L1F06_015650</name>
</gene>
<keyword evidence="1" id="KW-0812">Transmembrane</keyword>
<accession>A0ABY5A3D0</accession>
<dbReference type="Proteomes" id="UP001054897">
    <property type="component" value="Chromosome"/>
</dbReference>
<reference evidence="2" key="1">
    <citation type="submission" date="2022-06" db="EMBL/GenBank/DDBJ databases">
        <title>Complete genome of Pseudomonas hydrolytica DSWY01T.</title>
        <authorList>
            <person name="Jung J."/>
            <person name="Jeon C.O."/>
        </authorList>
    </citation>
    <scope>NUCLEOTIDE SEQUENCE</scope>
    <source>
        <strain evidence="2">DSWY01</strain>
    </source>
</reference>
<organism evidence="2 3">
    <name type="scientific">Ectopseudomonas hydrolytica</name>
    <dbReference type="NCBI Taxonomy" id="2493633"/>
    <lineage>
        <taxon>Bacteria</taxon>
        <taxon>Pseudomonadati</taxon>
        <taxon>Pseudomonadota</taxon>
        <taxon>Gammaproteobacteria</taxon>
        <taxon>Pseudomonadales</taxon>
        <taxon>Pseudomonadaceae</taxon>
        <taxon>Ectopseudomonas</taxon>
    </lineage>
</organism>
<name>A0ABY5A3D0_9GAMM</name>
<keyword evidence="3" id="KW-1185">Reference proteome</keyword>
<proteinExistence type="predicted"/>